<evidence type="ECO:0000313" key="1">
    <source>
        <dbReference type="EMBL" id="GIY26798.1"/>
    </source>
</evidence>
<dbReference type="Proteomes" id="UP001054945">
    <property type="component" value="Unassembled WGS sequence"/>
</dbReference>
<reference evidence="1 2" key="1">
    <citation type="submission" date="2021-06" db="EMBL/GenBank/DDBJ databases">
        <title>Caerostris extrusa draft genome.</title>
        <authorList>
            <person name="Kono N."/>
            <person name="Arakawa K."/>
        </authorList>
    </citation>
    <scope>NUCLEOTIDE SEQUENCE [LARGE SCALE GENOMIC DNA]</scope>
</reference>
<name>A0AAV4RWT7_CAEEX</name>
<dbReference type="EMBL" id="BPLR01008733">
    <property type="protein sequence ID" value="GIY26798.1"/>
    <property type="molecule type" value="Genomic_DNA"/>
</dbReference>
<proteinExistence type="predicted"/>
<dbReference type="AlphaFoldDB" id="A0AAV4RWT7"/>
<comment type="caution">
    <text evidence="1">The sequence shown here is derived from an EMBL/GenBank/DDBJ whole genome shotgun (WGS) entry which is preliminary data.</text>
</comment>
<accession>A0AAV4RWT7</accession>
<sequence>MSLKEKEVTTGKNALCGCEFAFVLAWWEGWTSISSGSLPKDTFSKWPTVSVTESARVIDQGEVKFNEGEDLEMTRKLLTPSCHMECTRVKHTNINCSRYY</sequence>
<evidence type="ECO:0000313" key="2">
    <source>
        <dbReference type="Proteomes" id="UP001054945"/>
    </source>
</evidence>
<protein>
    <submittedName>
        <fullName evidence="1">Uncharacterized protein</fullName>
    </submittedName>
</protein>
<keyword evidence="2" id="KW-1185">Reference proteome</keyword>
<organism evidence="1 2">
    <name type="scientific">Caerostris extrusa</name>
    <name type="common">Bark spider</name>
    <name type="synonym">Caerostris bankana</name>
    <dbReference type="NCBI Taxonomy" id="172846"/>
    <lineage>
        <taxon>Eukaryota</taxon>
        <taxon>Metazoa</taxon>
        <taxon>Ecdysozoa</taxon>
        <taxon>Arthropoda</taxon>
        <taxon>Chelicerata</taxon>
        <taxon>Arachnida</taxon>
        <taxon>Araneae</taxon>
        <taxon>Araneomorphae</taxon>
        <taxon>Entelegynae</taxon>
        <taxon>Araneoidea</taxon>
        <taxon>Araneidae</taxon>
        <taxon>Caerostris</taxon>
    </lineage>
</organism>
<gene>
    <name evidence="1" type="ORF">CEXT_469241</name>
</gene>